<dbReference type="PROSITE" id="PS50600">
    <property type="entry name" value="ULP_PROTEASE"/>
    <property type="match status" value="1"/>
</dbReference>
<dbReference type="Pfam" id="PF02902">
    <property type="entry name" value="Peptidase_C48"/>
    <property type="match status" value="1"/>
</dbReference>
<evidence type="ECO:0000256" key="2">
    <source>
        <dbReference type="ARBA" id="ARBA00022670"/>
    </source>
</evidence>
<feature type="region of interest" description="Disordered" evidence="4">
    <location>
        <begin position="446"/>
        <end position="469"/>
    </location>
</feature>
<keyword evidence="7" id="KW-1185">Reference proteome</keyword>
<comment type="similarity">
    <text evidence="1">Belongs to the peptidase C48 family.</text>
</comment>
<feature type="compositionally biased region" description="Polar residues" evidence="4">
    <location>
        <begin position="446"/>
        <end position="459"/>
    </location>
</feature>
<evidence type="ECO:0000256" key="4">
    <source>
        <dbReference type="SAM" id="MobiDB-lite"/>
    </source>
</evidence>
<feature type="domain" description="Ubiquitin-like protease family profile" evidence="5">
    <location>
        <begin position="504"/>
        <end position="692"/>
    </location>
</feature>
<evidence type="ECO:0000256" key="3">
    <source>
        <dbReference type="ARBA" id="ARBA00022801"/>
    </source>
</evidence>
<comment type="caution">
    <text evidence="6">The sequence shown here is derived from an EMBL/GenBank/DDBJ whole genome shotgun (WGS) entry which is preliminary data.</text>
</comment>
<name>A0ABU6RF75_9FABA</name>
<keyword evidence="3" id="KW-0378">Hydrolase</keyword>
<accession>A0ABU6RF75</accession>
<sequence>MGKKTKARKKASSGKNKGHLFRCLPKTVAMMLNYLKEEPDQRALVDQMGFGALSHLPNKNLNQRLLKQLFDRYNIYDNTIYSNAAAVKITTRVVRKKLSQEDKDTHKLFQGKSAVALQNLIKSTPLDTDNNRKLFMRAFICFIQKVFILPNSTANITPTALPTIFDLETTRSMNWALHVHNFLLQELKKAKQNNSVAIHGCVYVLMIIYFHETHFAENSKEIEAQPPWLAYWTGEMLKNRLKQEKKHVAGLLRTGEMKAKKDNSTDSDSGSDVEPESEHVVYEEPPPQQEIRSKKKNDRAVVGSNEPLIITQQSVAIPGFPQDTPLAMAFENIRKRKKQQREDKNTKKRLSQINEGDELIKEAGRSASETRMFDSFETVSLGRDDSQFCKLSLNNMKEQMMLKWSPVEPKLTLRPWLQPEAETSAAKGPIELTDEIITHVLLSMNQEGPSTQDGNQIQQTKDEDQCKTPETAPVSLKETCFIWATMENDNKYETIFQLRGPNTIEVMRYNFMTMAPETYIDMQMVSFVCHTLNREELQRFQRDVYCVPPKILIRMFQTYGTNYLDKKTKMPYLVSQLKDQHYLELLDKEKLRKHSTLFAPVLHSHHWWLYVLDVNNNEFYVVDSLFGTNTNQQRNKLHRFACNMLNQLRVWAGAPPLFKKQTIALQLRFVDVPKQTNPTDCDVYMMKWMELLDVAALSAARTFKLRYSIEEWSQDQLDQFRKEIVSKLIMSKDNTLNVEAIKQASNMTLEAITEARKKMGR</sequence>
<dbReference type="SUPFAM" id="SSF54001">
    <property type="entry name" value="Cysteine proteinases"/>
    <property type="match status" value="1"/>
</dbReference>
<organism evidence="6 7">
    <name type="scientific">Stylosanthes scabra</name>
    <dbReference type="NCBI Taxonomy" id="79078"/>
    <lineage>
        <taxon>Eukaryota</taxon>
        <taxon>Viridiplantae</taxon>
        <taxon>Streptophyta</taxon>
        <taxon>Embryophyta</taxon>
        <taxon>Tracheophyta</taxon>
        <taxon>Spermatophyta</taxon>
        <taxon>Magnoliopsida</taxon>
        <taxon>eudicotyledons</taxon>
        <taxon>Gunneridae</taxon>
        <taxon>Pentapetalae</taxon>
        <taxon>rosids</taxon>
        <taxon>fabids</taxon>
        <taxon>Fabales</taxon>
        <taxon>Fabaceae</taxon>
        <taxon>Papilionoideae</taxon>
        <taxon>50 kb inversion clade</taxon>
        <taxon>dalbergioids sensu lato</taxon>
        <taxon>Dalbergieae</taxon>
        <taxon>Pterocarpus clade</taxon>
        <taxon>Stylosanthes</taxon>
    </lineage>
</organism>
<feature type="compositionally biased region" description="Basic and acidic residues" evidence="4">
    <location>
        <begin position="255"/>
        <end position="264"/>
    </location>
</feature>
<proteinExistence type="inferred from homology"/>
<reference evidence="6 7" key="1">
    <citation type="journal article" date="2023" name="Plants (Basel)">
        <title>Bridging the Gap: Combining Genomics and Transcriptomics Approaches to Understand Stylosanthes scabra, an Orphan Legume from the Brazilian Caatinga.</title>
        <authorList>
            <person name="Ferreira-Neto J.R.C."/>
            <person name="da Silva M.D."/>
            <person name="Binneck E."/>
            <person name="de Melo N.F."/>
            <person name="da Silva R.H."/>
            <person name="de Melo A.L.T.M."/>
            <person name="Pandolfi V."/>
            <person name="Bustamante F.O."/>
            <person name="Brasileiro-Vidal A.C."/>
            <person name="Benko-Iseppon A.M."/>
        </authorList>
    </citation>
    <scope>NUCLEOTIDE SEQUENCE [LARGE SCALE GENOMIC DNA]</scope>
    <source>
        <tissue evidence="6">Leaves</tissue>
    </source>
</reference>
<dbReference type="InterPro" id="IPR038765">
    <property type="entry name" value="Papain-like_cys_pep_sf"/>
</dbReference>
<keyword evidence="2" id="KW-0645">Protease</keyword>
<evidence type="ECO:0000256" key="1">
    <source>
        <dbReference type="ARBA" id="ARBA00005234"/>
    </source>
</evidence>
<evidence type="ECO:0000313" key="7">
    <source>
        <dbReference type="Proteomes" id="UP001341840"/>
    </source>
</evidence>
<dbReference type="PANTHER" id="PTHR34835">
    <property type="entry name" value="OS07G0283600 PROTEIN-RELATED"/>
    <property type="match status" value="1"/>
</dbReference>
<gene>
    <name evidence="6" type="ORF">PIB30_040208</name>
</gene>
<feature type="region of interest" description="Disordered" evidence="4">
    <location>
        <begin position="252"/>
        <end position="300"/>
    </location>
</feature>
<dbReference type="PANTHER" id="PTHR34835:SF34">
    <property type="entry name" value="OS08G0555500 PROTEIN"/>
    <property type="match status" value="1"/>
</dbReference>
<dbReference type="Proteomes" id="UP001341840">
    <property type="component" value="Unassembled WGS sequence"/>
</dbReference>
<feature type="region of interest" description="Disordered" evidence="4">
    <location>
        <begin position="335"/>
        <end position="359"/>
    </location>
</feature>
<dbReference type="Gene3D" id="3.40.395.10">
    <property type="entry name" value="Adenoviral Proteinase, Chain A"/>
    <property type="match status" value="1"/>
</dbReference>
<dbReference type="InterPro" id="IPR003653">
    <property type="entry name" value="Peptidase_C48_C"/>
</dbReference>
<evidence type="ECO:0000313" key="6">
    <source>
        <dbReference type="EMBL" id="MED6122478.1"/>
    </source>
</evidence>
<protein>
    <recommendedName>
        <fullName evidence="5">Ubiquitin-like protease family profile domain-containing protein</fullName>
    </recommendedName>
</protein>
<evidence type="ECO:0000259" key="5">
    <source>
        <dbReference type="PROSITE" id="PS50600"/>
    </source>
</evidence>
<dbReference type="EMBL" id="JASCZI010030424">
    <property type="protein sequence ID" value="MED6122478.1"/>
    <property type="molecule type" value="Genomic_DNA"/>
</dbReference>